<accession>A0A2V5K8Y3</accession>
<evidence type="ECO:0000313" key="3">
    <source>
        <dbReference type="Proteomes" id="UP000247476"/>
    </source>
</evidence>
<dbReference type="OrthoDB" id="1653819at2"/>
<evidence type="ECO:0000313" key="2">
    <source>
        <dbReference type="EMBL" id="PYI50230.1"/>
    </source>
</evidence>
<dbReference type="NCBIfam" id="TIGR02893">
    <property type="entry name" value="spore_yabQ"/>
    <property type="match status" value="1"/>
</dbReference>
<dbReference type="RefSeq" id="WP_110843800.1">
    <property type="nucleotide sequence ID" value="NZ_QJVJ01000021.1"/>
</dbReference>
<name>A0A2V5K8Y3_9BACL</name>
<feature type="transmembrane region" description="Helical" evidence="1">
    <location>
        <begin position="68"/>
        <end position="84"/>
    </location>
</feature>
<keyword evidence="1" id="KW-1133">Transmembrane helix</keyword>
<evidence type="ECO:0000256" key="1">
    <source>
        <dbReference type="SAM" id="Phobius"/>
    </source>
</evidence>
<dbReference type="EMBL" id="QJVJ01000021">
    <property type="protein sequence ID" value="PYI50230.1"/>
    <property type="molecule type" value="Genomic_DNA"/>
</dbReference>
<keyword evidence="1" id="KW-0472">Membrane</keyword>
<gene>
    <name evidence="2" type="primary">yabQ</name>
    <name evidence="2" type="ORF">DLM86_30315</name>
</gene>
<keyword evidence="3" id="KW-1185">Reference proteome</keyword>
<feature type="transmembrane region" description="Helical" evidence="1">
    <location>
        <begin position="7"/>
        <end position="27"/>
    </location>
</feature>
<dbReference type="Proteomes" id="UP000247476">
    <property type="component" value="Unassembled WGS sequence"/>
</dbReference>
<comment type="caution">
    <text evidence="2">The sequence shown here is derived from an EMBL/GenBank/DDBJ whole genome shotgun (WGS) entry which is preliminary data.</text>
</comment>
<dbReference type="InterPro" id="IPR019074">
    <property type="entry name" value="YabQ"/>
</dbReference>
<dbReference type="Pfam" id="PF09578">
    <property type="entry name" value="Spore_YabQ"/>
    <property type="match status" value="1"/>
</dbReference>
<sequence>MSLHVQFLTLSVMAGSGAFMGALFDVYRVLSGQLRPPRWLVPLLDAVYWIAATLFVFRALLYSNYGQVRLYVFIGLALGVWLYFRIASKLTIRLVHLVIRIVLALIRFGRRTIEVAVIKPIVLLYRLVIVLFGFLAAFSVFLFKIVLQLLYPFRLLGRALWKPLRKRVKAPNWWIRFTGFCVRSVQAVRKWFGRNG</sequence>
<protein>
    <submittedName>
        <fullName evidence="2">Spore cortex biosynthesis protein YabQ</fullName>
    </submittedName>
</protein>
<feature type="transmembrane region" description="Helical" evidence="1">
    <location>
        <begin position="90"/>
        <end position="109"/>
    </location>
</feature>
<proteinExistence type="predicted"/>
<keyword evidence="1" id="KW-0812">Transmembrane</keyword>
<feature type="transmembrane region" description="Helical" evidence="1">
    <location>
        <begin position="121"/>
        <end position="153"/>
    </location>
</feature>
<dbReference type="AlphaFoldDB" id="A0A2V5K8Y3"/>
<feature type="transmembrane region" description="Helical" evidence="1">
    <location>
        <begin position="39"/>
        <end position="61"/>
    </location>
</feature>
<reference evidence="2 3" key="1">
    <citation type="submission" date="2018-05" db="EMBL/GenBank/DDBJ databases">
        <title>Paenibacillus flagellatus sp. nov., isolated from selenium mineral soil.</title>
        <authorList>
            <person name="Dai X."/>
        </authorList>
    </citation>
    <scope>NUCLEOTIDE SEQUENCE [LARGE SCALE GENOMIC DNA]</scope>
    <source>
        <strain evidence="2 3">DXL2</strain>
    </source>
</reference>
<organism evidence="2 3">
    <name type="scientific">Paenibacillus flagellatus</name>
    <dbReference type="NCBI Taxonomy" id="2211139"/>
    <lineage>
        <taxon>Bacteria</taxon>
        <taxon>Bacillati</taxon>
        <taxon>Bacillota</taxon>
        <taxon>Bacilli</taxon>
        <taxon>Bacillales</taxon>
        <taxon>Paenibacillaceae</taxon>
        <taxon>Paenibacillus</taxon>
    </lineage>
</organism>